<evidence type="ECO:0000256" key="1">
    <source>
        <dbReference type="SAM" id="MobiDB-lite"/>
    </source>
</evidence>
<gene>
    <name evidence="2" type="ORF">FOZG_03252</name>
</gene>
<organism evidence="2">
    <name type="scientific">Fusarium oxysporum Fo47</name>
    <dbReference type="NCBI Taxonomy" id="660027"/>
    <lineage>
        <taxon>Eukaryota</taxon>
        <taxon>Fungi</taxon>
        <taxon>Dikarya</taxon>
        <taxon>Ascomycota</taxon>
        <taxon>Pezizomycotina</taxon>
        <taxon>Sordariomycetes</taxon>
        <taxon>Hypocreomycetidae</taxon>
        <taxon>Hypocreales</taxon>
        <taxon>Nectriaceae</taxon>
        <taxon>Fusarium</taxon>
        <taxon>Fusarium oxysporum species complex</taxon>
    </lineage>
</organism>
<dbReference type="HOGENOM" id="CLU_3068707_0_0_1"/>
<reference evidence="2" key="2">
    <citation type="submission" date="2012-06" db="EMBL/GenBank/DDBJ databases">
        <title>Annotation of the Genome Sequence of Fusarium oxysporum Fo47.</title>
        <authorList>
            <consortium name="The Broad Institute Genomics Platform"/>
            <person name="Ma L.-J."/>
            <person name="Corby-Kistler H."/>
            <person name="Broz K."/>
            <person name="Gale L.R."/>
            <person name="Jonkers W."/>
            <person name="O'Donnell K."/>
            <person name="Ploetz R."/>
            <person name="Steinberg C."/>
            <person name="Schwartz D.C."/>
            <person name="VanEtten H."/>
            <person name="Zhou S."/>
            <person name="Young S.K."/>
            <person name="Zeng Q."/>
            <person name="Gargeya S."/>
            <person name="Fitzgerald M."/>
            <person name="Abouelleil A."/>
            <person name="Alvarado L."/>
            <person name="Chapman S.B."/>
            <person name="Gainer-Dewar J."/>
            <person name="Goldberg J."/>
            <person name="Griggs A."/>
            <person name="Gujja S."/>
            <person name="Hansen M."/>
            <person name="Howarth C."/>
            <person name="Imamovic A."/>
            <person name="Ireland A."/>
            <person name="Larimer J."/>
            <person name="McCowan C."/>
            <person name="Murphy C."/>
            <person name="Pearson M."/>
            <person name="Poon T.W."/>
            <person name="Priest M."/>
            <person name="Roberts A."/>
            <person name="Saif S."/>
            <person name="Shea T."/>
            <person name="Sykes S."/>
            <person name="Wortman J."/>
            <person name="Nusbaum C."/>
            <person name="Birren B."/>
        </authorList>
    </citation>
    <scope>NUCLEOTIDE SEQUENCE</scope>
    <source>
        <strain evidence="2">Fo47</strain>
    </source>
</reference>
<feature type="region of interest" description="Disordered" evidence="1">
    <location>
        <begin position="1"/>
        <end position="25"/>
    </location>
</feature>
<protein>
    <submittedName>
        <fullName evidence="2">Uncharacterized protein</fullName>
    </submittedName>
</protein>
<proteinExistence type="predicted"/>
<dbReference type="AlphaFoldDB" id="W9KX46"/>
<feature type="compositionally biased region" description="Polar residues" evidence="1">
    <location>
        <begin position="10"/>
        <end position="25"/>
    </location>
</feature>
<dbReference type="Proteomes" id="UP000030766">
    <property type="component" value="Unassembled WGS sequence"/>
</dbReference>
<dbReference type="EMBL" id="JH717897">
    <property type="protein sequence ID" value="EWZ47314.1"/>
    <property type="molecule type" value="Genomic_DNA"/>
</dbReference>
<reference evidence="2" key="1">
    <citation type="submission" date="2011-06" db="EMBL/GenBank/DDBJ databases">
        <title>The Genome Sequence of Fusarium oxysporum Fo47.</title>
        <authorList>
            <consortium name="The Broad Institute Genome Sequencing Platform"/>
            <person name="Ma L.-J."/>
            <person name="Gale L.R."/>
            <person name="Schwartz D.C."/>
            <person name="Zhou S."/>
            <person name="Corby-Kistler H."/>
            <person name="Young S.K."/>
            <person name="Zeng Q."/>
            <person name="Gargeya S."/>
            <person name="Fitzgerald M."/>
            <person name="Haas B."/>
            <person name="Abouelleil A."/>
            <person name="Alvarado L."/>
            <person name="Arachchi H.M."/>
            <person name="Berlin A."/>
            <person name="Brown A."/>
            <person name="Chapman S.B."/>
            <person name="Chen Z."/>
            <person name="Dunbar C."/>
            <person name="Freedman E."/>
            <person name="Gearin G."/>
            <person name="Gellesch M."/>
            <person name="Goldberg J."/>
            <person name="Griggs A."/>
            <person name="Gujja S."/>
            <person name="Heiman D."/>
            <person name="Howarth C."/>
            <person name="Larson L."/>
            <person name="Lui A."/>
            <person name="MacDonald P.J.P."/>
            <person name="Mehta T."/>
            <person name="Montmayeur A."/>
            <person name="Murphy C."/>
            <person name="Neiman D."/>
            <person name="Pearson M."/>
            <person name="Priest M."/>
            <person name="Roberts A."/>
            <person name="Saif S."/>
            <person name="Shea T."/>
            <person name="Shenoy N."/>
            <person name="Sisk P."/>
            <person name="Stolte C."/>
            <person name="Sykes S."/>
            <person name="Wortman J."/>
            <person name="Nusbaum C."/>
            <person name="Birren B."/>
        </authorList>
    </citation>
    <scope>NUCLEOTIDE SEQUENCE [LARGE SCALE GENOMIC DNA]</scope>
    <source>
        <strain evidence="2">Fo47</strain>
    </source>
</reference>
<dbReference type="VEuPathDB" id="FungiDB:FOZG_03252"/>
<sequence length="53" mass="5809">MDPLARRGLQTVSGRATRSRYSIPPSTNVFSPSRLSKLPFGNGMEFEVLQVVG</sequence>
<name>W9KX46_FUSOX</name>
<accession>W9KX46</accession>
<evidence type="ECO:0000313" key="2">
    <source>
        <dbReference type="EMBL" id="EWZ47314.1"/>
    </source>
</evidence>